<gene>
    <name evidence="1" type="ORF">RRG08_005702</name>
</gene>
<dbReference type="Proteomes" id="UP001283361">
    <property type="component" value="Unassembled WGS sequence"/>
</dbReference>
<proteinExistence type="predicted"/>
<comment type="caution">
    <text evidence="1">The sequence shown here is derived from an EMBL/GenBank/DDBJ whole genome shotgun (WGS) entry which is preliminary data.</text>
</comment>
<name>A0AAE0YCN5_9GAST</name>
<protein>
    <submittedName>
        <fullName evidence="1">Uncharacterized protein</fullName>
    </submittedName>
</protein>
<dbReference type="AlphaFoldDB" id="A0AAE0YCN5"/>
<organism evidence="1 2">
    <name type="scientific">Elysia crispata</name>
    <name type="common">lettuce slug</name>
    <dbReference type="NCBI Taxonomy" id="231223"/>
    <lineage>
        <taxon>Eukaryota</taxon>
        <taxon>Metazoa</taxon>
        <taxon>Spiralia</taxon>
        <taxon>Lophotrochozoa</taxon>
        <taxon>Mollusca</taxon>
        <taxon>Gastropoda</taxon>
        <taxon>Heterobranchia</taxon>
        <taxon>Euthyneura</taxon>
        <taxon>Panpulmonata</taxon>
        <taxon>Sacoglossa</taxon>
        <taxon>Placobranchoidea</taxon>
        <taxon>Plakobranchidae</taxon>
        <taxon>Elysia</taxon>
    </lineage>
</organism>
<dbReference type="EMBL" id="JAWDGP010006450">
    <property type="protein sequence ID" value="KAK3741012.1"/>
    <property type="molecule type" value="Genomic_DNA"/>
</dbReference>
<sequence>MVYLAREPAFPVWESQRDLEDFHFLHRYCCSENSKSTAKDPRLTLNKLTSTDSTGKYETGEGDNLLSFDWIRCYVPSVQPSGRTGQTFSSQEIYHR</sequence>
<evidence type="ECO:0000313" key="1">
    <source>
        <dbReference type="EMBL" id="KAK3741012.1"/>
    </source>
</evidence>
<keyword evidence="2" id="KW-1185">Reference proteome</keyword>
<evidence type="ECO:0000313" key="2">
    <source>
        <dbReference type="Proteomes" id="UP001283361"/>
    </source>
</evidence>
<reference evidence="1" key="1">
    <citation type="journal article" date="2023" name="G3 (Bethesda)">
        <title>A reference genome for the long-term kleptoplast-retaining sea slug Elysia crispata morphotype clarki.</title>
        <authorList>
            <person name="Eastman K.E."/>
            <person name="Pendleton A.L."/>
            <person name="Shaikh M.A."/>
            <person name="Suttiyut T."/>
            <person name="Ogas R."/>
            <person name="Tomko P."/>
            <person name="Gavelis G."/>
            <person name="Widhalm J.R."/>
            <person name="Wisecaver J.H."/>
        </authorList>
    </citation>
    <scope>NUCLEOTIDE SEQUENCE</scope>
    <source>
        <strain evidence="1">ECLA1</strain>
    </source>
</reference>
<accession>A0AAE0YCN5</accession>